<dbReference type="RefSeq" id="WP_249697547.1">
    <property type="nucleotide sequence ID" value="NZ_JAMFLX010000002.1"/>
</dbReference>
<comment type="subcellular location">
    <subcellularLocation>
        <location evidence="1">Cell membrane</location>
        <topology evidence="1">Multi-pass membrane protein</topology>
    </subcellularLocation>
</comment>
<evidence type="ECO:0000256" key="3">
    <source>
        <dbReference type="ARBA" id="ARBA00022692"/>
    </source>
</evidence>
<comment type="caution">
    <text evidence="7">The sequence shown here is derived from an EMBL/GenBank/DDBJ whole genome shotgun (WGS) entry which is preliminary data.</text>
</comment>
<sequence length="387" mass="40710">MESVQAVKSEEFNQSQSDALQWATVIGMIYLLLVAVGMIGSGFKWAAGGPEAAAQLFEFATNPFMALIVGTMATAVVQSSSTVTSIIVGLVGGGMPVAVAIPMILGVNIGTTMTATLVSLGSLGKRKTFRRSFAAATVHGFFNLMAVFIFMPLEMATGFLEKLSSSLAHEVYSPGSSGVKMSGFDFVKPMTKPVIHLFSDAFSVLPGNYGGVALALTGLVFVFVSITILGKILKKLMIGRAKDMLHKAIGNGAMKSIFSGALITVAVQSSSTTTSLIVPLAGSGIFRLKDVYPFTLGANIGTCITALLAATTVTGALAMQGLQIALVHLMFNTGAVVLIYGIPKLRVIPYNTARRFAQLACRSKTIVFGYVFGVFFILPGLLIFITD</sequence>
<evidence type="ECO:0000256" key="5">
    <source>
        <dbReference type="ARBA" id="ARBA00023136"/>
    </source>
</evidence>
<keyword evidence="4 6" id="KW-1133">Transmembrane helix</keyword>
<keyword evidence="2" id="KW-1003">Cell membrane</keyword>
<dbReference type="NCBIfam" id="NF037997">
    <property type="entry name" value="Na_Pi_symport"/>
    <property type="match status" value="2"/>
</dbReference>
<dbReference type="Proteomes" id="UP001203338">
    <property type="component" value="Unassembled WGS sequence"/>
</dbReference>
<feature type="transmembrane region" description="Helical" evidence="6">
    <location>
        <begin position="20"/>
        <end position="43"/>
    </location>
</feature>
<dbReference type="EMBL" id="JAMFLX010000002">
    <property type="protein sequence ID" value="MCL6268712.1"/>
    <property type="molecule type" value="Genomic_DNA"/>
</dbReference>
<keyword evidence="5 6" id="KW-0472">Membrane</keyword>
<dbReference type="PANTHER" id="PTHR10010:SF46">
    <property type="entry name" value="SODIUM-DEPENDENT PHOSPHATE TRANSPORT PROTEIN 2B"/>
    <property type="match status" value="1"/>
</dbReference>
<reference evidence="7 8" key="1">
    <citation type="submission" date="2022-05" db="EMBL/GenBank/DDBJ databases">
        <authorList>
            <person name="Park J.-S."/>
        </authorList>
    </citation>
    <scope>NUCLEOTIDE SEQUENCE [LARGE SCALE GENOMIC DNA]</scope>
    <source>
        <strain evidence="7 8">2012CJ34-2</strain>
    </source>
</reference>
<evidence type="ECO:0000256" key="6">
    <source>
        <dbReference type="SAM" id="Phobius"/>
    </source>
</evidence>
<name>A0ABT0PBF3_9GAMM</name>
<proteinExistence type="predicted"/>
<dbReference type="InterPro" id="IPR003841">
    <property type="entry name" value="Na/Pi_transpt"/>
</dbReference>
<feature type="transmembrane region" description="Helical" evidence="6">
    <location>
        <begin position="366"/>
        <end position="385"/>
    </location>
</feature>
<accession>A0ABT0PBF3</accession>
<organism evidence="7 8">
    <name type="scientific">Parendozoicomonas callyspongiae</name>
    <dbReference type="NCBI Taxonomy" id="2942213"/>
    <lineage>
        <taxon>Bacteria</taxon>
        <taxon>Pseudomonadati</taxon>
        <taxon>Pseudomonadota</taxon>
        <taxon>Gammaproteobacteria</taxon>
        <taxon>Oceanospirillales</taxon>
        <taxon>Endozoicomonadaceae</taxon>
        <taxon>Parendozoicomonas</taxon>
    </lineage>
</organism>
<gene>
    <name evidence="7" type="ORF">M3P05_01925</name>
</gene>
<feature type="transmembrane region" description="Helical" evidence="6">
    <location>
        <begin position="324"/>
        <end position="345"/>
    </location>
</feature>
<feature type="transmembrane region" description="Helical" evidence="6">
    <location>
        <begin position="97"/>
        <end position="120"/>
    </location>
</feature>
<evidence type="ECO:0000256" key="2">
    <source>
        <dbReference type="ARBA" id="ARBA00022475"/>
    </source>
</evidence>
<feature type="transmembrane region" description="Helical" evidence="6">
    <location>
        <begin position="296"/>
        <end position="318"/>
    </location>
</feature>
<evidence type="ECO:0000256" key="1">
    <source>
        <dbReference type="ARBA" id="ARBA00004651"/>
    </source>
</evidence>
<dbReference type="Pfam" id="PF02690">
    <property type="entry name" value="Na_Pi_cotrans"/>
    <property type="match status" value="2"/>
</dbReference>
<keyword evidence="8" id="KW-1185">Reference proteome</keyword>
<feature type="transmembrane region" description="Helical" evidence="6">
    <location>
        <begin position="132"/>
        <end position="153"/>
    </location>
</feature>
<evidence type="ECO:0000313" key="7">
    <source>
        <dbReference type="EMBL" id="MCL6268712.1"/>
    </source>
</evidence>
<protein>
    <submittedName>
        <fullName evidence="7">Na/Pi symporter</fullName>
    </submittedName>
</protein>
<keyword evidence="3 6" id="KW-0812">Transmembrane</keyword>
<evidence type="ECO:0000313" key="8">
    <source>
        <dbReference type="Proteomes" id="UP001203338"/>
    </source>
</evidence>
<dbReference type="PANTHER" id="PTHR10010">
    <property type="entry name" value="SOLUTE CARRIER FAMILY 34 SODIUM PHOSPHATE , MEMBER 2-RELATED"/>
    <property type="match status" value="1"/>
</dbReference>
<evidence type="ECO:0000256" key="4">
    <source>
        <dbReference type="ARBA" id="ARBA00022989"/>
    </source>
</evidence>
<feature type="transmembrane region" description="Helical" evidence="6">
    <location>
        <begin position="64"/>
        <end position="91"/>
    </location>
</feature>
<feature type="transmembrane region" description="Helical" evidence="6">
    <location>
        <begin position="209"/>
        <end position="230"/>
    </location>
</feature>